<sequence length="423" mass="45159">MSSPIASNIAIIGGGLASLTLALSLHQRGIPCTIYEARPESASTPGALMLSPNALRILDSLSIYPQIRDQGFNFSTVAFKNAAEETTDLYHLGGAAQYTYPCLRIYRQTLLLALRSAAARAGIAIHYSHKFLSITSTSPATGTTTFAVQTPDGTTTHATASLLIGADGIHSRVRTQHVAPSAPAHYEGRVAITFAISRAQAALPAHYPSPVAIHGARGAFVLAPQTPDGAAQLLAGTQVAHPELDRDGWAALAADKAGLAAMLRRDEGMWPGTVRRVLEGMPVETLGIWPYYSVPRMESWAAEGEGGRVVVLGDAAHAIPPTAGQGASQALEDAVTFAEVVKGFEDGAGGEGEWREAVARWQRYRQQRVDRVLALTLQLNNARLPAEERAKLKDGEVWRSGGEGELAWLYCAYIVSELREFDG</sequence>
<dbReference type="PANTHER" id="PTHR13789:SF316">
    <property type="entry name" value="FAD-BINDING DOMAIN-CONTAINING PROTEIN"/>
    <property type="match status" value="1"/>
</dbReference>
<keyword evidence="3" id="KW-0274">FAD</keyword>
<dbReference type="PANTHER" id="PTHR13789">
    <property type="entry name" value="MONOOXYGENASE"/>
    <property type="match status" value="1"/>
</dbReference>
<accession>A0A1S8B2G6</accession>
<dbReference type="Pfam" id="PF01494">
    <property type="entry name" value="FAD_binding_3"/>
    <property type="match status" value="2"/>
</dbReference>
<feature type="domain" description="FAD-binding" evidence="6">
    <location>
        <begin position="305"/>
        <end position="350"/>
    </location>
</feature>
<dbReference type="EMBL" id="MSZU01000115">
    <property type="protein sequence ID" value="OMP81762.1"/>
    <property type="molecule type" value="Genomic_DNA"/>
</dbReference>
<evidence type="ECO:0000256" key="1">
    <source>
        <dbReference type="ARBA" id="ARBA00007992"/>
    </source>
</evidence>
<comment type="caution">
    <text evidence="7">The sequence shown here is derived from an EMBL/GenBank/DDBJ whole genome shotgun (WGS) entry which is preliminary data.</text>
</comment>
<dbReference type="OrthoDB" id="16820at2759"/>
<keyword evidence="4" id="KW-0560">Oxidoreductase</keyword>
<keyword evidence="5" id="KW-0503">Monooxygenase</keyword>
<dbReference type="InterPro" id="IPR002938">
    <property type="entry name" value="FAD-bd"/>
</dbReference>
<dbReference type="InterPro" id="IPR050493">
    <property type="entry name" value="FAD-dep_Monooxygenase_BioMet"/>
</dbReference>
<evidence type="ECO:0000256" key="5">
    <source>
        <dbReference type="ARBA" id="ARBA00023033"/>
    </source>
</evidence>
<dbReference type="GO" id="GO:0071949">
    <property type="term" value="F:FAD binding"/>
    <property type="evidence" value="ECO:0007669"/>
    <property type="project" value="InterPro"/>
</dbReference>
<protein>
    <submittedName>
        <fullName evidence="7">Putative oxidoreductase yetM</fullName>
    </submittedName>
</protein>
<dbReference type="GO" id="GO:0004497">
    <property type="term" value="F:monooxygenase activity"/>
    <property type="evidence" value="ECO:0007669"/>
    <property type="project" value="UniProtKB-KW"/>
</dbReference>
<feature type="domain" description="FAD-binding" evidence="6">
    <location>
        <begin position="8"/>
        <end position="177"/>
    </location>
</feature>
<comment type="similarity">
    <text evidence="1">Belongs to the paxM FAD-dependent monooxygenase family.</text>
</comment>
<keyword evidence="2" id="KW-0285">Flavoprotein</keyword>
<dbReference type="Proteomes" id="UP000190776">
    <property type="component" value="Unassembled WGS sequence"/>
</dbReference>
<dbReference type="PRINTS" id="PR00420">
    <property type="entry name" value="RNGMNOXGNASE"/>
</dbReference>
<evidence type="ECO:0000313" key="8">
    <source>
        <dbReference type="Proteomes" id="UP000190776"/>
    </source>
</evidence>
<dbReference type="SUPFAM" id="SSF51905">
    <property type="entry name" value="FAD/NAD(P)-binding domain"/>
    <property type="match status" value="1"/>
</dbReference>
<gene>
    <name evidence="7" type="ORF">BK809_0002757</name>
</gene>
<dbReference type="STRING" id="420778.A0A1S8B2G6"/>
<name>A0A1S8B2G6_9PEZI</name>
<dbReference type="AlphaFoldDB" id="A0A1S8B2G6"/>
<organism evidence="7 8">
    <name type="scientific">Diplodia seriata</name>
    <dbReference type="NCBI Taxonomy" id="420778"/>
    <lineage>
        <taxon>Eukaryota</taxon>
        <taxon>Fungi</taxon>
        <taxon>Dikarya</taxon>
        <taxon>Ascomycota</taxon>
        <taxon>Pezizomycotina</taxon>
        <taxon>Dothideomycetes</taxon>
        <taxon>Dothideomycetes incertae sedis</taxon>
        <taxon>Botryosphaeriales</taxon>
        <taxon>Botryosphaeriaceae</taxon>
        <taxon>Diplodia</taxon>
    </lineage>
</organism>
<dbReference type="InterPro" id="IPR036188">
    <property type="entry name" value="FAD/NAD-bd_sf"/>
</dbReference>
<reference evidence="7 8" key="1">
    <citation type="submission" date="2017-01" db="EMBL/GenBank/DDBJ databases">
        <title>Draft genome sequence of Diplodia seriata F98.1, a fungal species involved in grapevine trunk diseases.</title>
        <authorList>
            <person name="Robert-Siegwald G."/>
            <person name="Vallet J."/>
            <person name="Abou-Mansour E."/>
            <person name="Xu J."/>
            <person name="Rey P."/>
            <person name="Bertsch C."/>
            <person name="Rego C."/>
            <person name="Larignon P."/>
            <person name="Fontaine F."/>
            <person name="Lebrun M.-H."/>
        </authorList>
    </citation>
    <scope>NUCLEOTIDE SEQUENCE [LARGE SCALE GENOMIC DNA]</scope>
    <source>
        <strain evidence="7 8">F98.1</strain>
    </source>
</reference>
<dbReference type="Gene3D" id="3.50.50.60">
    <property type="entry name" value="FAD/NAD(P)-binding domain"/>
    <property type="match status" value="1"/>
</dbReference>
<evidence type="ECO:0000256" key="4">
    <source>
        <dbReference type="ARBA" id="ARBA00023002"/>
    </source>
</evidence>
<proteinExistence type="inferred from homology"/>
<evidence type="ECO:0000259" key="6">
    <source>
        <dbReference type="Pfam" id="PF01494"/>
    </source>
</evidence>
<evidence type="ECO:0000256" key="2">
    <source>
        <dbReference type="ARBA" id="ARBA00022630"/>
    </source>
</evidence>
<evidence type="ECO:0000313" key="7">
    <source>
        <dbReference type="EMBL" id="OMP81762.1"/>
    </source>
</evidence>
<evidence type="ECO:0000256" key="3">
    <source>
        <dbReference type="ARBA" id="ARBA00022827"/>
    </source>
</evidence>